<evidence type="ECO:0008006" key="3">
    <source>
        <dbReference type="Google" id="ProtNLM"/>
    </source>
</evidence>
<dbReference type="Proteomes" id="UP000268230">
    <property type="component" value="Chromosome"/>
</dbReference>
<organism evidence="1 2">
    <name type="scientific">Pseudomonas entomophila</name>
    <dbReference type="NCBI Taxonomy" id="312306"/>
    <lineage>
        <taxon>Bacteria</taxon>
        <taxon>Pseudomonadati</taxon>
        <taxon>Pseudomonadota</taxon>
        <taxon>Gammaproteobacteria</taxon>
        <taxon>Pseudomonadales</taxon>
        <taxon>Pseudomonadaceae</taxon>
        <taxon>Pseudomonas</taxon>
    </lineage>
</organism>
<protein>
    <recommendedName>
        <fullName evidence="3">Phage tail protein</fullName>
    </recommendedName>
</protein>
<accession>A0A3S8UP81</accession>
<reference evidence="1 2" key="1">
    <citation type="submission" date="2018-12" db="EMBL/GenBank/DDBJ databases">
        <authorList>
            <person name="Li S."/>
            <person name="Yang R."/>
            <person name="Chen G."/>
            <person name="Zou L."/>
            <person name="Zhang C."/>
            <person name="Chen Y."/>
            <person name="Liu Z."/>
            <person name="Li Y."/>
            <person name="Yan Y."/>
            <person name="Huang M."/>
            <person name="Chen T."/>
        </authorList>
    </citation>
    <scope>NUCLEOTIDE SEQUENCE [LARGE SCALE GENOMIC DNA]</scope>
    <source>
        <strain evidence="1 2">1257</strain>
    </source>
</reference>
<evidence type="ECO:0000313" key="2">
    <source>
        <dbReference type="Proteomes" id="UP000268230"/>
    </source>
</evidence>
<name>A0A3S8UP81_9PSED</name>
<sequence>MHTYLIEPSGALSGPVSLPEVPGLGAQLPANAITLDKPLTKPGTGLVWAVFDGQAPVQIEDDRGLYFRTDTGAQINRIELGPLPEGLTLVPRPDDLHVWSGHAWVLDPAAQAARDAASERAWRDAEIARHEWLVSRHRAERDLARTTTLSAERFDELLAHVQTLRDWPASVAFPSIDKRPVAPPWLAEYIQ</sequence>
<dbReference type="KEGG" id="pory:EJA05_21820"/>
<dbReference type="OrthoDB" id="8596093at2"/>
<evidence type="ECO:0000313" key="1">
    <source>
        <dbReference type="EMBL" id="AZL70195.1"/>
    </source>
</evidence>
<gene>
    <name evidence="1" type="ORF">EJA05_21820</name>
</gene>
<dbReference type="AlphaFoldDB" id="A0A3S8UP81"/>
<proteinExistence type="predicted"/>
<dbReference type="EMBL" id="CP034338">
    <property type="protein sequence ID" value="AZL70195.1"/>
    <property type="molecule type" value="Genomic_DNA"/>
</dbReference>